<protein>
    <submittedName>
        <fullName evidence="1">Uncharacterized protein</fullName>
    </submittedName>
</protein>
<proteinExistence type="predicted"/>
<reference evidence="1 2" key="1">
    <citation type="submission" date="2016-08" db="EMBL/GenBank/DDBJ databases">
        <authorList>
            <person name="Seilhamer J.J."/>
        </authorList>
    </citation>
    <scope>NUCLEOTIDE SEQUENCE [LARGE SCALE GENOMIC DNA]</scope>
    <source>
        <strain evidence="1">M3/6</strain>
    </source>
</reference>
<evidence type="ECO:0000313" key="1">
    <source>
        <dbReference type="EMBL" id="SCD18856.1"/>
    </source>
</evidence>
<dbReference type="Proteomes" id="UP000187464">
    <property type="component" value="Chromosome I"/>
</dbReference>
<evidence type="ECO:0000313" key="2">
    <source>
        <dbReference type="Proteomes" id="UP000187464"/>
    </source>
</evidence>
<gene>
    <name evidence="1" type="ORF">PSM36_0020</name>
</gene>
<name>A0A1R3SR06_9BACT</name>
<keyword evidence="2" id="KW-1185">Reference proteome</keyword>
<dbReference type="AlphaFoldDB" id="A0A1R3SR06"/>
<accession>A0A1R3SR06</accession>
<dbReference type="STRING" id="1642647.PSM36_0020"/>
<dbReference type="EMBL" id="LT605205">
    <property type="protein sequence ID" value="SCD18856.1"/>
    <property type="molecule type" value="Genomic_DNA"/>
</dbReference>
<organism evidence="1 2">
    <name type="scientific">Proteiniphilum saccharofermentans</name>
    <dbReference type="NCBI Taxonomy" id="1642647"/>
    <lineage>
        <taxon>Bacteria</taxon>
        <taxon>Pseudomonadati</taxon>
        <taxon>Bacteroidota</taxon>
        <taxon>Bacteroidia</taxon>
        <taxon>Bacteroidales</taxon>
        <taxon>Dysgonomonadaceae</taxon>
        <taxon>Proteiniphilum</taxon>
    </lineage>
</organism>
<sequence>MFYNIFLRLVQIMLLQYRTIPGFVTKYSDFILGFGT</sequence>
<dbReference type="KEGG" id="psac:PSM36_0020"/>